<comment type="function">
    <text evidence="3">Probably acts as a heme chaperone, transferring heme to an unknown acceptor. Binds one molecule of heme per monomer, possibly covalently. Binds 1 [4Fe-4S] cluster. The cluster is coordinated with 3 cysteines and an exchangeable S-adenosyl-L-methionine.</text>
</comment>
<organism evidence="5 6">
    <name type="scientific">Rubidibacter lacunae KORDI 51-2</name>
    <dbReference type="NCBI Taxonomy" id="582515"/>
    <lineage>
        <taxon>Bacteria</taxon>
        <taxon>Bacillati</taxon>
        <taxon>Cyanobacteriota</taxon>
        <taxon>Cyanophyceae</taxon>
        <taxon>Oscillatoriophycideae</taxon>
        <taxon>Chroococcales</taxon>
        <taxon>Aphanothecaceae</taxon>
        <taxon>Rubidibacter</taxon>
    </lineage>
</organism>
<dbReference type="eggNOG" id="COG0635">
    <property type="taxonomic scope" value="Bacteria"/>
</dbReference>
<keyword evidence="6" id="KW-1185">Reference proteome</keyword>
<keyword evidence="3" id="KW-0143">Chaperone</keyword>
<keyword evidence="3" id="KW-0411">Iron-sulfur</keyword>
<dbReference type="SFLD" id="SFLDF00288">
    <property type="entry name" value="HemN-like__clustered_with_nucl"/>
    <property type="match status" value="1"/>
</dbReference>
<proteinExistence type="inferred from homology"/>
<reference evidence="5 6" key="1">
    <citation type="submission" date="2013-05" db="EMBL/GenBank/DDBJ databases">
        <title>Draft genome sequence of Rubidibacter lacunae KORDI 51-2.</title>
        <authorList>
            <person name="Choi D.H."/>
            <person name="Noh J.H."/>
            <person name="Kwon K.-K."/>
            <person name="Lee J.-H."/>
            <person name="Ryu J.-Y."/>
        </authorList>
    </citation>
    <scope>NUCLEOTIDE SEQUENCE [LARGE SCALE GENOMIC DNA]</scope>
    <source>
        <strain evidence="5 6">KORDI 51-2</strain>
    </source>
</reference>
<dbReference type="AlphaFoldDB" id="U5DHN2"/>
<dbReference type="InterPro" id="IPR007197">
    <property type="entry name" value="rSAM"/>
</dbReference>
<evidence type="ECO:0000313" key="5">
    <source>
        <dbReference type="EMBL" id="ERN40094.1"/>
    </source>
</evidence>
<feature type="domain" description="Radical SAM core" evidence="4">
    <location>
        <begin position="16"/>
        <end position="258"/>
    </location>
</feature>
<dbReference type="EMBL" id="ASSJ01000081">
    <property type="protein sequence ID" value="ERN40094.1"/>
    <property type="molecule type" value="Genomic_DNA"/>
</dbReference>
<dbReference type="SFLD" id="SFLDF00562">
    <property type="entry name" value="HemN-like__clustered_with_heat"/>
    <property type="match status" value="1"/>
</dbReference>
<gene>
    <name evidence="5" type="ORF">KR51_00033810</name>
</gene>
<dbReference type="GO" id="GO:0046872">
    <property type="term" value="F:metal ion binding"/>
    <property type="evidence" value="ECO:0007669"/>
    <property type="project" value="UniProtKB-UniRule"/>
</dbReference>
<evidence type="ECO:0000259" key="4">
    <source>
        <dbReference type="PROSITE" id="PS51918"/>
    </source>
</evidence>
<dbReference type="PANTHER" id="PTHR13932">
    <property type="entry name" value="COPROPORPHYRINIGEN III OXIDASE"/>
    <property type="match status" value="1"/>
</dbReference>
<evidence type="ECO:0000256" key="2">
    <source>
        <dbReference type="ARBA" id="ARBA00017228"/>
    </source>
</evidence>
<dbReference type="InParanoid" id="U5DHN2"/>
<dbReference type="PANTHER" id="PTHR13932:SF5">
    <property type="entry name" value="RADICAL S-ADENOSYL METHIONINE DOMAIN-CONTAINING PROTEIN 1, MITOCHONDRIAL"/>
    <property type="match status" value="1"/>
</dbReference>
<protein>
    <recommendedName>
        <fullName evidence="2 3">Heme chaperone HemW</fullName>
    </recommendedName>
</protein>
<dbReference type="GO" id="GO:0006779">
    <property type="term" value="P:porphyrin-containing compound biosynthetic process"/>
    <property type="evidence" value="ECO:0007669"/>
    <property type="project" value="InterPro"/>
</dbReference>
<dbReference type="InterPro" id="IPR023404">
    <property type="entry name" value="rSAM_horseshoe"/>
</dbReference>
<evidence type="ECO:0000313" key="6">
    <source>
        <dbReference type="Proteomes" id="UP000016960"/>
    </source>
</evidence>
<evidence type="ECO:0000256" key="3">
    <source>
        <dbReference type="RuleBase" id="RU364116"/>
    </source>
</evidence>
<dbReference type="SFLD" id="SFLDG01065">
    <property type="entry name" value="anaerobic_coproporphyrinogen-I"/>
    <property type="match status" value="2"/>
</dbReference>
<comment type="subcellular location">
    <subcellularLocation>
        <location evidence="3">Cytoplasm</location>
    </subcellularLocation>
</comment>
<dbReference type="RefSeq" id="WP_022608988.1">
    <property type="nucleotide sequence ID" value="NZ_ASSJ01000081.1"/>
</dbReference>
<dbReference type="STRING" id="582515.KR51_00033810"/>
<dbReference type="NCBIfam" id="TIGR00539">
    <property type="entry name" value="hemN_rel"/>
    <property type="match status" value="1"/>
</dbReference>
<evidence type="ECO:0000256" key="1">
    <source>
        <dbReference type="ARBA" id="ARBA00006100"/>
    </source>
</evidence>
<dbReference type="InterPro" id="IPR058240">
    <property type="entry name" value="rSAM_sf"/>
</dbReference>
<comment type="caution">
    <text evidence="5">The sequence shown here is derived from an EMBL/GenBank/DDBJ whole genome shotgun (WGS) entry which is preliminary data.</text>
</comment>
<dbReference type="FunCoup" id="U5DHN2">
    <property type="interactions" value="392"/>
</dbReference>
<dbReference type="PROSITE" id="PS51918">
    <property type="entry name" value="RADICAL_SAM"/>
    <property type="match status" value="1"/>
</dbReference>
<dbReference type="SUPFAM" id="SSF102114">
    <property type="entry name" value="Radical SAM enzymes"/>
    <property type="match status" value="1"/>
</dbReference>
<dbReference type="PATRIC" id="fig|582515.4.peg.3793"/>
<sequence>MQFSPVVRGPDLPEAVAECSPTAAYVHIPFCRRRCFYCDFPISVVGNRATAGFENVVERYVEALCREIRATPLTNARPLASVFFGGGTPSLLPVAQLARILEVLGERFAIATNAEIAMEIDPGTFNVEQLRGYRTAGVNRFSLGVQAFQNELLELCGRSHCGQDIMASIEIVRQVGITNLSLDLISGLPHQTLVQWNASLQQAIAIAPQHLSCYDLVLEPTTVFARRYQPQCPPLPSDETAAQMYRHAQQVLGAAGYEHYEIGNYARAGYQCRHNRVYWENRPYFGFGVGAASYTNGQRFTRPCTRTSYYAWLDAYEAAGGTIDVLPNTPTEELLETLMLGLRLVEGIDLTALAARFGSKLLGALAPCLRRYEGAGWVEVVAIDGSSSEVGDRLPAAGRLRLSDPEGLLCSNTVLAALFEILS</sequence>
<keyword evidence="3" id="KW-0408">Iron</keyword>
<keyword evidence="3" id="KW-0004">4Fe-4S</keyword>
<dbReference type="SMART" id="SM00729">
    <property type="entry name" value="Elp3"/>
    <property type="match status" value="1"/>
</dbReference>
<dbReference type="OrthoDB" id="9808022at2"/>
<dbReference type="SFLD" id="SFLDS00029">
    <property type="entry name" value="Radical_SAM"/>
    <property type="match status" value="2"/>
</dbReference>
<keyword evidence="3" id="KW-0479">Metal-binding</keyword>
<dbReference type="Proteomes" id="UP000016960">
    <property type="component" value="Unassembled WGS sequence"/>
</dbReference>
<comment type="similarity">
    <text evidence="1">Belongs to the anaerobic coproporphyrinogen-III oxidase family. HemW subfamily.</text>
</comment>
<dbReference type="Pfam" id="PF06969">
    <property type="entry name" value="HemN_C"/>
    <property type="match status" value="1"/>
</dbReference>
<accession>U5DHN2</accession>
<dbReference type="Pfam" id="PF04055">
    <property type="entry name" value="Radical_SAM"/>
    <property type="match status" value="1"/>
</dbReference>
<dbReference type="CDD" id="cd01335">
    <property type="entry name" value="Radical_SAM"/>
    <property type="match status" value="1"/>
</dbReference>
<dbReference type="GO" id="GO:0004109">
    <property type="term" value="F:coproporphyrinogen oxidase activity"/>
    <property type="evidence" value="ECO:0007669"/>
    <property type="project" value="InterPro"/>
</dbReference>
<dbReference type="InterPro" id="IPR006638">
    <property type="entry name" value="Elp3/MiaA/NifB-like_rSAM"/>
</dbReference>
<dbReference type="GO" id="GO:0005737">
    <property type="term" value="C:cytoplasm"/>
    <property type="evidence" value="ECO:0007669"/>
    <property type="project" value="UniProtKB-SubCell"/>
</dbReference>
<keyword evidence="5" id="KW-0560">Oxidoreductase</keyword>
<name>U5DHN2_9CHRO</name>
<dbReference type="SFLD" id="SFLDG01082">
    <property type="entry name" value="B12-binding_domain_containing"/>
    <property type="match status" value="1"/>
</dbReference>
<dbReference type="InterPro" id="IPR004559">
    <property type="entry name" value="HemW-like"/>
</dbReference>
<dbReference type="InterPro" id="IPR010723">
    <property type="entry name" value="HemN_C"/>
</dbReference>
<keyword evidence="3" id="KW-0963">Cytoplasm</keyword>
<keyword evidence="3" id="KW-0949">S-adenosyl-L-methionine</keyword>
<dbReference type="InterPro" id="IPR034505">
    <property type="entry name" value="Coproporphyrinogen-III_oxidase"/>
</dbReference>
<dbReference type="GO" id="GO:0051539">
    <property type="term" value="F:4 iron, 4 sulfur cluster binding"/>
    <property type="evidence" value="ECO:0007669"/>
    <property type="project" value="UniProtKB-UniRule"/>
</dbReference>
<keyword evidence="3" id="KW-0349">Heme</keyword>
<dbReference type="Gene3D" id="3.80.30.20">
    <property type="entry name" value="tm_1862 like domain"/>
    <property type="match status" value="1"/>
</dbReference>